<reference evidence="3" key="3">
    <citation type="submission" date="2018-08" db="UniProtKB">
        <authorList>
            <consortium name="EnsemblPlants"/>
        </authorList>
    </citation>
    <scope>IDENTIFICATION</scope>
    <source>
        <strain evidence="3">cv. Bd21</strain>
    </source>
</reference>
<feature type="non-terminal residue" evidence="2">
    <location>
        <position position="1"/>
    </location>
</feature>
<reference evidence="2 3" key="1">
    <citation type="journal article" date="2010" name="Nature">
        <title>Genome sequencing and analysis of the model grass Brachypodium distachyon.</title>
        <authorList>
            <consortium name="International Brachypodium Initiative"/>
        </authorList>
    </citation>
    <scope>NUCLEOTIDE SEQUENCE [LARGE SCALE GENOMIC DNA]</scope>
    <source>
        <strain evidence="2 3">Bd21</strain>
    </source>
</reference>
<dbReference type="Proteomes" id="UP000008810">
    <property type="component" value="Chromosome 2"/>
</dbReference>
<dbReference type="Gramene" id="PNT72725">
    <property type="protein sequence ID" value="PNT72725"/>
    <property type="gene ID" value="BRADI_2g48363v3"/>
</dbReference>
<dbReference type="InParanoid" id="A0A2K2DEJ1"/>
<accession>A0A2K2DEJ1</accession>
<organism evidence="2">
    <name type="scientific">Brachypodium distachyon</name>
    <name type="common">Purple false brome</name>
    <name type="synonym">Trachynia distachya</name>
    <dbReference type="NCBI Taxonomy" id="15368"/>
    <lineage>
        <taxon>Eukaryota</taxon>
        <taxon>Viridiplantae</taxon>
        <taxon>Streptophyta</taxon>
        <taxon>Embryophyta</taxon>
        <taxon>Tracheophyta</taxon>
        <taxon>Spermatophyta</taxon>
        <taxon>Magnoliopsida</taxon>
        <taxon>Liliopsida</taxon>
        <taxon>Poales</taxon>
        <taxon>Poaceae</taxon>
        <taxon>BOP clade</taxon>
        <taxon>Pooideae</taxon>
        <taxon>Stipodae</taxon>
        <taxon>Brachypodieae</taxon>
        <taxon>Brachypodium</taxon>
    </lineage>
</organism>
<dbReference type="EnsemblPlants" id="PNT72725">
    <property type="protein sequence ID" value="PNT72725"/>
    <property type="gene ID" value="BRADI_2g48363v3"/>
</dbReference>
<proteinExistence type="predicted"/>
<sequence length="182" mass="20695">VALSLPCGPRIVSHRLPQQLPRFFRPRARPKRPRIPRDFSAHEAPLSHLSASPRNPYPSLSLFPQHPRPISHPSRRNRFLPPLRPDAVAARARRRRPPLNLVLATCPRVPGRSRRQRRKRLAEPPRFPSSPSRTKLRRRRAEAARAAAAAIFLISDCLDCEPCCCEECENNHNLGQGSSNEE</sequence>
<dbReference type="AlphaFoldDB" id="A0A2K2DEJ1"/>
<feature type="compositionally biased region" description="Basic residues" evidence="1">
    <location>
        <begin position="111"/>
        <end position="120"/>
    </location>
</feature>
<evidence type="ECO:0000313" key="3">
    <source>
        <dbReference type="EnsemblPlants" id="PNT72725"/>
    </source>
</evidence>
<evidence type="ECO:0000256" key="1">
    <source>
        <dbReference type="SAM" id="MobiDB-lite"/>
    </source>
</evidence>
<feature type="compositionally biased region" description="Basic residues" evidence="1">
    <location>
        <begin position="24"/>
        <end position="34"/>
    </location>
</feature>
<reference evidence="2" key="2">
    <citation type="submission" date="2017-06" db="EMBL/GenBank/DDBJ databases">
        <title>WGS assembly of Brachypodium distachyon.</title>
        <authorList>
            <consortium name="The International Brachypodium Initiative"/>
            <person name="Lucas S."/>
            <person name="Harmon-Smith M."/>
            <person name="Lail K."/>
            <person name="Tice H."/>
            <person name="Grimwood J."/>
            <person name="Bruce D."/>
            <person name="Barry K."/>
            <person name="Shu S."/>
            <person name="Lindquist E."/>
            <person name="Wang M."/>
            <person name="Pitluck S."/>
            <person name="Vogel J.P."/>
            <person name="Garvin D.F."/>
            <person name="Mockler T.C."/>
            <person name="Schmutz J."/>
            <person name="Rokhsar D."/>
            <person name="Bevan M.W."/>
        </authorList>
    </citation>
    <scope>NUCLEOTIDE SEQUENCE</scope>
    <source>
        <strain evidence="2">Bd21</strain>
    </source>
</reference>
<gene>
    <name evidence="2" type="ORF">BRADI_2g48363v3</name>
</gene>
<feature type="region of interest" description="Disordered" evidence="1">
    <location>
        <begin position="107"/>
        <end position="139"/>
    </location>
</feature>
<feature type="region of interest" description="Disordered" evidence="1">
    <location>
        <begin position="22"/>
        <end position="83"/>
    </location>
</feature>
<evidence type="ECO:0000313" key="4">
    <source>
        <dbReference type="Proteomes" id="UP000008810"/>
    </source>
</evidence>
<name>A0A2K2DEJ1_BRADI</name>
<dbReference type="EMBL" id="CM000881">
    <property type="protein sequence ID" value="PNT72725.1"/>
    <property type="molecule type" value="Genomic_DNA"/>
</dbReference>
<evidence type="ECO:0000313" key="2">
    <source>
        <dbReference type="EMBL" id="PNT72725.1"/>
    </source>
</evidence>
<keyword evidence="4" id="KW-1185">Reference proteome</keyword>
<protein>
    <submittedName>
        <fullName evidence="2 3">Uncharacterized protein</fullName>
    </submittedName>
</protein>